<keyword evidence="3" id="KW-1185">Reference proteome</keyword>
<evidence type="ECO:0000256" key="1">
    <source>
        <dbReference type="SAM" id="MobiDB-lite"/>
    </source>
</evidence>
<comment type="caution">
    <text evidence="2">The sequence shown here is derived from an EMBL/GenBank/DDBJ whole genome shotgun (WGS) entry which is preliminary data.</text>
</comment>
<evidence type="ECO:0000313" key="3">
    <source>
        <dbReference type="Proteomes" id="UP001371456"/>
    </source>
</evidence>
<dbReference type="PANTHER" id="PTHR33022:SF13">
    <property type="entry name" value="UBIQUITIN-LIKE PROTEASE FAMILY PROFILE DOMAIN-CONTAINING PROTEIN"/>
    <property type="match status" value="1"/>
</dbReference>
<evidence type="ECO:0008006" key="4">
    <source>
        <dbReference type="Google" id="ProtNLM"/>
    </source>
</evidence>
<name>A0AAN8YFA4_SOLBU</name>
<dbReference type="AlphaFoldDB" id="A0AAN8YFA4"/>
<dbReference type="Proteomes" id="UP001371456">
    <property type="component" value="Unassembled WGS sequence"/>
</dbReference>
<gene>
    <name evidence="2" type="ORF">RDI58_013501</name>
</gene>
<accession>A0AAN8YFA4</accession>
<evidence type="ECO:0000313" key="2">
    <source>
        <dbReference type="EMBL" id="KAK6789701.1"/>
    </source>
</evidence>
<sequence length="99" mass="11424">MLLGLENIFQVKFVQDIMQQESDSLDCRIFVAAYAKFLSDEIPIPKIGFHSKYLCTRYRAIWKYGTKKSKAGYVSENDDPTRPKSHSTEPAQEDLFNVD</sequence>
<protein>
    <recommendedName>
        <fullName evidence="4">Ulp1 protease family, C-terminal catalytic domain containing protein</fullName>
    </recommendedName>
</protein>
<reference evidence="2 3" key="1">
    <citation type="submission" date="2024-02" db="EMBL/GenBank/DDBJ databases">
        <title>de novo genome assembly of Solanum bulbocastanum strain 11H21.</title>
        <authorList>
            <person name="Hosaka A.J."/>
        </authorList>
    </citation>
    <scope>NUCLEOTIDE SEQUENCE [LARGE SCALE GENOMIC DNA]</scope>
    <source>
        <tissue evidence="2">Young leaves</tissue>
    </source>
</reference>
<dbReference type="EMBL" id="JBANQN010000005">
    <property type="protein sequence ID" value="KAK6789701.1"/>
    <property type="molecule type" value="Genomic_DNA"/>
</dbReference>
<feature type="region of interest" description="Disordered" evidence="1">
    <location>
        <begin position="71"/>
        <end position="99"/>
    </location>
</feature>
<proteinExistence type="predicted"/>
<dbReference type="PANTHER" id="PTHR33022">
    <property type="entry name" value="DUF1985 DOMAIN-CONTAINING PROTEIN"/>
    <property type="match status" value="1"/>
</dbReference>
<organism evidence="2 3">
    <name type="scientific">Solanum bulbocastanum</name>
    <name type="common">Wild potato</name>
    <dbReference type="NCBI Taxonomy" id="147425"/>
    <lineage>
        <taxon>Eukaryota</taxon>
        <taxon>Viridiplantae</taxon>
        <taxon>Streptophyta</taxon>
        <taxon>Embryophyta</taxon>
        <taxon>Tracheophyta</taxon>
        <taxon>Spermatophyta</taxon>
        <taxon>Magnoliopsida</taxon>
        <taxon>eudicotyledons</taxon>
        <taxon>Gunneridae</taxon>
        <taxon>Pentapetalae</taxon>
        <taxon>asterids</taxon>
        <taxon>lamiids</taxon>
        <taxon>Solanales</taxon>
        <taxon>Solanaceae</taxon>
        <taxon>Solanoideae</taxon>
        <taxon>Solaneae</taxon>
        <taxon>Solanum</taxon>
    </lineage>
</organism>